<protein>
    <submittedName>
        <fullName evidence="1">DUF3079 domain-containing protein</fullName>
    </submittedName>
</protein>
<gene>
    <name evidence="1" type="ORF">ACI43T_11005</name>
</gene>
<dbReference type="InterPro" id="IPR021430">
    <property type="entry name" value="DUF3079"/>
</dbReference>
<comment type="caution">
    <text evidence="1">The sequence shown here is derived from an EMBL/GenBank/DDBJ whole genome shotgun (WGS) entry which is preliminary data.</text>
</comment>
<dbReference type="Pfam" id="PF11278">
    <property type="entry name" value="DUF3079"/>
    <property type="match status" value="1"/>
</dbReference>
<dbReference type="Proteomes" id="UP001621964">
    <property type="component" value="Unassembled WGS sequence"/>
</dbReference>
<organism evidence="1 2">
    <name type="scientific">Neisseria oralis</name>
    <dbReference type="NCBI Taxonomy" id="1107316"/>
    <lineage>
        <taxon>Bacteria</taxon>
        <taxon>Pseudomonadati</taxon>
        <taxon>Pseudomonadota</taxon>
        <taxon>Betaproteobacteria</taxon>
        <taxon>Neisseriales</taxon>
        <taxon>Neisseriaceae</taxon>
        <taxon>Neisseria</taxon>
    </lineage>
</organism>
<name>A0ABW8Q5Y4_9NEIS</name>
<keyword evidence="2" id="KW-1185">Reference proteome</keyword>
<dbReference type="EMBL" id="JBJGEB010000015">
    <property type="protein sequence ID" value="MFK7643003.1"/>
    <property type="molecule type" value="Genomic_DNA"/>
</dbReference>
<accession>A0ABW8Q5Y4</accession>
<proteinExistence type="predicted"/>
<dbReference type="RefSeq" id="WP_009175213.1">
    <property type="nucleotide sequence ID" value="NZ_CAUJQB010000068.1"/>
</dbReference>
<evidence type="ECO:0000313" key="2">
    <source>
        <dbReference type="Proteomes" id="UP001621964"/>
    </source>
</evidence>
<reference evidence="1 2" key="1">
    <citation type="submission" date="2024-11" db="EMBL/GenBank/DDBJ databases">
        <authorList>
            <person name="Mikucki A.G."/>
            <person name="Kahler C.M."/>
        </authorList>
    </citation>
    <scope>NUCLEOTIDE SEQUENCE [LARGE SCALE GENOMIC DNA]</scope>
    <source>
        <strain evidence="1 2">EXNM717</strain>
    </source>
</reference>
<sequence>MAKKFPIFPKNPERICWGCDKYCRADDLQCGNGCERIQHPIEVDGQDWYKKGDWSNLLSDQQQIELGLKEAPPAEAVVKIEPKIAKPHIKLPLKNKAV</sequence>
<evidence type="ECO:0000313" key="1">
    <source>
        <dbReference type="EMBL" id="MFK7643003.1"/>
    </source>
</evidence>